<evidence type="ECO:0000256" key="4">
    <source>
        <dbReference type="ARBA" id="ARBA00023239"/>
    </source>
</evidence>
<dbReference type="Pfam" id="PF01081">
    <property type="entry name" value="Aldolase"/>
    <property type="match status" value="1"/>
</dbReference>
<protein>
    <submittedName>
        <fullName evidence="6">2-dehydro-3-deoxy-6-phosphogalactonate aldolase</fullName>
        <ecNumber evidence="6">4.1.2.21</ecNumber>
    </submittedName>
</protein>
<evidence type="ECO:0000256" key="5">
    <source>
        <dbReference type="ARBA" id="ARBA00023277"/>
    </source>
</evidence>
<dbReference type="SUPFAM" id="SSF51569">
    <property type="entry name" value="Aldolase"/>
    <property type="match status" value="1"/>
</dbReference>
<reference evidence="6 7" key="1">
    <citation type="submission" date="2019-11" db="EMBL/GenBank/DDBJ databases">
        <title>Type strains purchased from KCTC, JCM and DSMZ.</title>
        <authorList>
            <person name="Lu H."/>
        </authorList>
    </citation>
    <scope>NUCLEOTIDE SEQUENCE [LARGE SCALE GENOMIC DNA]</scope>
    <source>
        <strain evidence="6 7">JCM 31587</strain>
    </source>
</reference>
<dbReference type="OrthoDB" id="8590323at2"/>
<keyword evidence="4 6" id="KW-0456">Lyase</keyword>
<comment type="caution">
    <text evidence="6">The sequence shown here is derived from an EMBL/GenBank/DDBJ whole genome shotgun (WGS) entry which is preliminary data.</text>
</comment>
<comment type="subunit">
    <text evidence="3">Homotrimer.</text>
</comment>
<evidence type="ECO:0000313" key="6">
    <source>
        <dbReference type="EMBL" id="MTW11139.1"/>
    </source>
</evidence>
<dbReference type="PANTHER" id="PTHR30246">
    <property type="entry name" value="2-KETO-3-DEOXY-6-PHOSPHOGLUCONATE ALDOLASE"/>
    <property type="match status" value="1"/>
</dbReference>
<proteinExistence type="inferred from homology"/>
<dbReference type="AlphaFoldDB" id="A0A6L6QFZ6"/>
<keyword evidence="7" id="KW-1185">Reference proteome</keyword>
<gene>
    <name evidence="6" type="ORF">GM658_11040</name>
</gene>
<name>A0A6L6QFZ6_9BURK</name>
<dbReference type="PANTHER" id="PTHR30246:SF1">
    <property type="entry name" value="2-DEHYDRO-3-DEOXY-6-PHOSPHOGALACTONATE ALDOLASE-RELATED"/>
    <property type="match status" value="1"/>
</dbReference>
<comment type="similarity">
    <text evidence="2">Belongs to the KHG/KDPG aldolase family.</text>
</comment>
<dbReference type="NCBIfam" id="NF006600">
    <property type="entry name" value="PRK09140.1"/>
    <property type="match status" value="1"/>
</dbReference>
<dbReference type="Proteomes" id="UP000472320">
    <property type="component" value="Unassembled WGS sequence"/>
</dbReference>
<dbReference type="EC" id="4.1.2.21" evidence="6"/>
<evidence type="ECO:0000256" key="1">
    <source>
        <dbReference type="ARBA" id="ARBA00004761"/>
    </source>
</evidence>
<organism evidence="6 7">
    <name type="scientific">Massilia eburnea</name>
    <dbReference type="NCBI Taxonomy" id="1776165"/>
    <lineage>
        <taxon>Bacteria</taxon>
        <taxon>Pseudomonadati</taxon>
        <taxon>Pseudomonadota</taxon>
        <taxon>Betaproteobacteria</taxon>
        <taxon>Burkholderiales</taxon>
        <taxon>Oxalobacteraceae</taxon>
        <taxon>Telluria group</taxon>
        <taxon>Massilia</taxon>
    </lineage>
</organism>
<dbReference type="RefSeq" id="WP_155454104.1">
    <property type="nucleotide sequence ID" value="NZ_WNKX01000007.1"/>
</dbReference>
<evidence type="ECO:0000256" key="2">
    <source>
        <dbReference type="ARBA" id="ARBA00006906"/>
    </source>
</evidence>
<comment type="pathway">
    <text evidence="1">Carbohydrate acid metabolism.</text>
</comment>
<keyword evidence="5" id="KW-0119">Carbohydrate metabolism</keyword>
<dbReference type="CDD" id="cd00452">
    <property type="entry name" value="KDPG_aldolase"/>
    <property type="match status" value="1"/>
</dbReference>
<dbReference type="InterPro" id="IPR000887">
    <property type="entry name" value="Aldlse_KDPG_KHG"/>
</dbReference>
<dbReference type="GO" id="GO:0008674">
    <property type="term" value="F:2-dehydro-3-deoxy-6-phosphogalactonate aldolase activity"/>
    <property type="evidence" value="ECO:0007669"/>
    <property type="project" value="UniProtKB-EC"/>
</dbReference>
<evidence type="ECO:0000313" key="7">
    <source>
        <dbReference type="Proteomes" id="UP000472320"/>
    </source>
</evidence>
<accession>A0A6L6QFZ6</accession>
<dbReference type="Gene3D" id="3.20.20.70">
    <property type="entry name" value="Aldolase class I"/>
    <property type="match status" value="1"/>
</dbReference>
<sequence length="206" mass="21435">MSLNIDEFQPPMVAILRGLSAVEAPAVAEVLFACGFRLLEVPLNRPGALECISIINSLKPPDALVGGGTMLTVGDVELVRQHGGRIMVAPNFNADVIRHAKDLDMLAVPGVATPTEALAALAAGADAIKWFPAEALGLAGLRSVKTILPGGARVWPVGGVSAGNLRDWRLAGADGFGIGGRLYEPGVTLSELEGRARELIAAWRTG</sequence>
<evidence type="ECO:0000256" key="3">
    <source>
        <dbReference type="ARBA" id="ARBA00011233"/>
    </source>
</evidence>
<dbReference type="EMBL" id="WNKX01000007">
    <property type="protein sequence ID" value="MTW11139.1"/>
    <property type="molecule type" value="Genomic_DNA"/>
</dbReference>
<dbReference type="InterPro" id="IPR013785">
    <property type="entry name" value="Aldolase_TIM"/>
</dbReference>